<feature type="coiled-coil region" evidence="1">
    <location>
        <begin position="40"/>
        <end position="74"/>
    </location>
</feature>
<organism evidence="2 3">
    <name type="scientific">Lolium multiflorum</name>
    <name type="common">Italian ryegrass</name>
    <name type="synonym">Lolium perenne subsp. multiflorum</name>
    <dbReference type="NCBI Taxonomy" id="4521"/>
    <lineage>
        <taxon>Eukaryota</taxon>
        <taxon>Viridiplantae</taxon>
        <taxon>Streptophyta</taxon>
        <taxon>Embryophyta</taxon>
        <taxon>Tracheophyta</taxon>
        <taxon>Spermatophyta</taxon>
        <taxon>Magnoliopsida</taxon>
        <taxon>Liliopsida</taxon>
        <taxon>Poales</taxon>
        <taxon>Poaceae</taxon>
        <taxon>BOP clade</taxon>
        <taxon>Pooideae</taxon>
        <taxon>Poodae</taxon>
        <taxon>Poeae</taxon>
        <taxon>Poeae Chloroplast Group 2 (Poeae type)</taxon>
        <taxon>Loliodinae</taxon>
        <taxon>Loliinae</taxon>
        <taxon>Lolium</taxon>
    </lineage>
</organism>
<sequence length="188" mass="21098">MEKEVEVHGEGEMEDVHGEGEVDGVHVEGEVEGEVDAVQVEEDGDDVEITQGQVQELEDEFQRVHENIQDLFDKVDRATNVEATDARISTSLVQDVVHRTYSNPTSTCEFLYLALRDLHIAILLDLDGINLALHLSFYMDAVHLSFSMDVIHLSFSMNLNFLLHLASTSLVQGIAKQMALLLYTKEWG</sequence>
<gene>
    <name evidence="2" type="ORF">QYE76_023404</name>
</gene>
<comment type="caution">
    <text evidence="2">The sequence shown here is derived from an EMBL/GenBank/DDBJ whole genome shotgun (WGS) entry which is preliminary data.</text>
</comment>
<keyword evidence="3" id="KW-1185">Reference proteome</keyword>
<accession>A0AAD8RBC0</accession>
<evidence type="ECO:0000313" key="3">
    <source>
        <dbReference type="Proteomes" id="UP001231189"/>
    </source>
</evidence>
<proteinExistence type="predicted"/>
<protein>
    <submittedName>
        <fullName evidence="2">Uncharacterized protein</fullName>
    </submittedName>
</protein>
<evidence type="ECO:0000313" key="2">
    <source>
        <dbReference type="EMBL" id="KAK1617887.1"/>
    </source>
</evidence>
<dbReference type="Proteomes" id="UP001231189">
    <property type="component" value="Unassembled WGS sequence"/>
</dbReference>
<keyword evidence="1" id="KW-0175">Coiled coil</keyword>
<reference evidence="2" key="1">
    <citation type="submission" date="2023-07" db="EMBL/GenBank/DDBJ databases">
        <title>A chromosome-level genome assembly of Lolium multiflorum.</title>
        <authorList>
            <person name="Chen Y."/>
            <person name="Copetti D."/>
            <person name="Kolliker R."/>
            <person name="Studer B."/>
        </authorList>
    </citation>
    <scope>NUCLEOTIDE SEQUENCE</scope>
    <source>
        <strain evidence="2">02402/16</strain>
        <tissue evidence="2">Leaf</tissue>
    </source>
</reference>
<dbReference type="AlphaFoldDB" id="A0AAD8RBC0"/>
<name>A0AAD8RBC0_LOLMU</name>
<evidence type="ECO:0000256" key="1">
    <source>
        <dbReference type="SAM" id="Coils"/>
    </source>
</evidence>
<dbReference type="EMBL" id="JAUUTY010000006">
    <property type="protein sequence ID" value="KAK1617887.1"/>
    <property type="molecule type" value="Genomic_DNA"/>
</dbReference>